<evidence type="ECO:0000313" key="11">
    <source>
        <dbReference type="Proteomes" id="UP000000310"/>
    </source>
</evidence>
<evidence type="ECO:0000256" key="8">
    <source>
        <dbReference type="PROSITE-ProRule" id="PRU01100"/>
    </source>
</evidence>
<feature type="domain" description="GH26" evidence="9">
    <location>
        <begin position="33"/>
        <end position="373"/>
    </location>
</feature>
<evidence type="ECO:0000256" key="2">
    <source>
        <dbReference type="ARBA" id="ARBA00022801"/>
    </source>
</evidence>
<protein>
    <recommendedName>
        <fullName evidence="4">Mannan endo-1,4-beta-mannosidase</fullName>
        <ecNumber evidence="4">3.2.1.78</ecNumber>
    </recommendedName>
</protein>
<accession>F0S9G1</accession>
<reference evidence="11" key="2">
    <citation type="submission" date="2011-02" db="EMBL/GenBank/DDBJ databases">
        <title>The complete genome of Pedobacter saltans DSM 12145.</title>
        <authorList>
            <consortium name="US DOE Joint Genome Institute (JGI-PGF)"/>
            <person name="Lucas S."/>
            <person name="Copeland A."/>
            <person name="Lapidus A."/>
            <person name="Bruce D."/>
            <person name="Goodwin L."/>
            <person name="Pitluck S."/>
            <person name="Kyrpides N."/>
            <person name="Mavromatis K."/>
            <person name="Pagani I."/>
            <person name="Ivanova N."/>
            <person name="Ovchinnikova G."/>
            <person name="Lu M."/>
            <person name="Detter J.C."/>
            <person name="Han C."/>
            <person name="Land M."/>
            <person name="Hauser L."/>
            <person name="Markowitz V."/>
            <person name="Cheng J.-F."/>
            <person name="Hugenholtz P."/>
            <person name="Woyke T."/>
            <person name="Wu D."/>
            <person name="Tindall B."/>
            <person name="Pomrenke H.G."/>
            <person name="Brambilla E."/>
            <person name="Klenk H.-P."/>
            <person name="Eisen J.A."/>
        </authorList>
    </citation>
    <scope>NUCLEOTIDE SEQUENCE [LARGE SCALE GENOMIC DNA]</scope>
    <source>
        <strain evidence="11">ATCC 51119 / DSM 12145 / JCM 21818 / LMG 10337 / NBRC 100064 / NCIMB 13643</strain>
    </source>
</reference>
<feature type="binding site" evidence="6">
    <location>
        <position position="192"/>
    </location>
    <ligand>
        <name>substrate</name>
    </ligand>
</feature>
<evidence type="ECO:0000313" key="10">
    <source>
        <dbReference type="EMBL" id="ADY53514.1"/>
    </source>
</evidence>
<dbReference type="EC" id="3.2.1.78" evidence="4"/>
<dbReference type="GO" id="GO:0006080">
    <property type="term" value="P:substituted mannan metabolic process"/>
    <property type="evidence" value="ECO:0007669"/>
    <property type="project" value="UniProtKB-UniRule"/>
</dbReference>
<dbReference type="GO" id="GO:0016985">
    <property type="term" value="F:mannan endo-1,4-beta-mannosidase activity"/>
    <property type="evidence" value="ECO:0007669"/>
    <property type="project" value="UniProtKB-UniRule"/>
</dbReference>
<dbReference type="Proteomes" id="UP000000310">
    <property type="component" value="Chromosome"/>
</dbReference>
<evidence type="ECO:0000256" key="6">
    <source>
        <dbReference type="PIRSR" id="PIRSR018168-2"/>
    </source>
</evidence>
<evidence type="ECO:0000256" key="4">
    <source>
        <dbReference type="PIRNR" id="PIRNR018168"/>
    </source>
</evidence>
<feature type="signal peptide" evidence="4">
    <location>
        <begin position="1"/>
        <end position="24"/>
    </location>
</feature>
<evidence type="ECO:0000256" key="7">
    <source>
        <dbReference type="PIRSR" id="PIRSR018168-3"/>
    </source>
</evidence>
<dbReference type="SUPFAM" id="SSF51445">
    <property type="entry name" value="(Trans)glycosidases"/>
    <property type="match status" value="1"/>
</dbReference>
<dbReference type="InterPro" id="IPR016714">
    <property type="entry name" value="MANB/E"/>
</dbReference>
<dbReference type="PROSITE" id="PS51764">
    <property type="entry name" value="GH26"/>
    <property type="match status" value="1"/>
</dbReference>
<name>F0S9G1_PSESL</name>
<dbReference type="PANTHER" id="PTHR40079">
    <property type="entry name" value="MANNAN ENDO-1,4-BETA-MANNOSIDASE E-RELATED"/>
    <property type="match status" value="1"/>
</dbReference>
<dbReference type="KEGG" id="psn:Pedsa_2975"/>
<dbReference type="InterPro" id="IPR017853">
    <property type="entry name" value="GH"/>
</dbReference>
<feature type="active site" description="Proton donor" evidence="5 8">
    <location>
        <position position="187"/>
    </location>
</feature>
<dbReference type="RefSeq" id="WP_013633999.1">
    <property type="nucleotide sequence ID" value="NC_015177.1"/>
</dbReference>
<feature type="binding site" evidence="6">
    <location>
        <position position="258"/>
    </location>
    <ligand>
        <name>substrate</name>
    </ligand>
</feature>
<proteinExistence type="inferred from homology"/>
<organism evidence="10 11">
    <name type="scientific">Pseudopedobacter saltans (strain ATCC 51119 / DSM 12145 / JCM 21818 / CCUG 39354 / LMG 10337 / NBRC 100064 / NCIMB 13643)</name>
    <name type="common">Pedobacter saltans</name>
    <dbReference type="NCBI Taxonomy" id="762903"/>
    <lineage>
        <taxon>Bacteria</taxon>
        <taxon>Pseudomonadati</taxon>
        <taxon>Bacteroidota</taxon>
        <taxon>Sphingobacteriia</taxon>
        <taxon>Sphingobacteriales</taxon>
        <taxon>Sphingobacteriaceae</taxon>
        <taxon>Pseudopedobacter</taxon>
    </lineage>
</organism>
<reference evidence="10 11" key="1">
    <citation type="journal article" date="2011" name="Stand. Genomic Sci.">
        <title>Complete genome sequence of the gliding, heparinolytic Pedobacter saltans type strain (113).</title>
        <authorList>
            <person name="Liolios K."/>
            <person name="Sikorski J."/>
            <person name="Lu M."/>
            <person name="Nolan M."/>
            <person name="Lapidus A."/>
            <person name="Lucas S."/>
            <person name="Hammon N."/>
            <person name="Deshpande S."/>
            <person name="Cheng J.F."/>
            <person name="Tapia R."/>
            <person name="Han C."/>
            <person name="Goodwin L."/>
            <person name="Pitluck S."/>
            <person name="Huntemann M."/>
            <person name="Ivanova N."/>
            <person name="Pagani I."/>
            <person name="Mavromatis K."/>
            <person name="Ovchinikova G."/>
            <person name="Pati A."/>
            <person name="Chen A."/>
            <person name="Palaniappan K."/>
            <person name="Land M."/>
            <person name="Hauser L."/>
            <person name="Brambilla E.M."/>
            <person name="Kotsyurbenko O."/>
            <person name="Rohde M."/>
            <person name="Tindall B.J."/>
            <person name="Abt B."/>
            <person name="Goker M."/>
            <person name="Detter J.C."/>
            <person name="Woyke T."/>
            <person name="Bristow J."/>
            <person name="Eisen J.A."/>
            <person name="Markowitz V."/>
            <person name="Hugenholtz P."/>
            <person name="Klenk H.P."/>
            <person name="Kyrpides N.C."/>
        </authorList>
    </citation>
    <scope>NUCLEOTIDE SEQUENCE [LARGE SCALE GENOMIC DNA]</scope>
    <source>
        <strain evidence="11">ATCC 51119 / DSM 12145 / JCM 21818 / LMG 10337 / NBRC 100064 / NCIMB 13643</strain>
    </source>
</reference>
<keyword evidence="3 4" id="KW-0326">Glycosidase</keyword>
<evidence type="ECO:0000256" key="3">
    <source>
        <dbReference type="ARBA" id="ARBA00023295"/>
    </source>
</evidence>
<dbReference type="EMBL" id="CP002545">
    <property type="protein sequence ID" value="ADY53514.1"/>
    <property type="molecule type" value="Genomic_DNA"/>
</dbReference>
<feature type="site" description="Plays an important role in maintaining the position of the catalytic nucleophile" evidence="7">
    <location>
        <position position="186"/>
    </location>
</feature>
<comment type="similarity">
    <text evidence="1 4 8">Belongs to the glycosyl hydrolase 26 family.</text>
</comment>
<sequence length="382" mass="44469">MAIRIYKIFTLFLVSYFLQHTALAQLIDPNATKETLAVYKSVKGLLGKKILFGHQDDLAYGVRWKYEKNRSDINDIVNDYPAVFGWDIGGVEFEKPENLDKVPFEKIISFAKEVYKKGGINTISWHLANPVSGGSAWDTTKAVVDILPKGKLHNDYILWLDRVAGFLNRFETADGTKIPVLFRPFHELNGAWFWWGRPHCSKDEFITLWRFTVDYLKNKKHLHHLIYVFNTNSFNGEDEFLERYPGNSYADMVSFDIYQFAPENPTASQLKESKHIYQEKLRNNLQILTSVAKKLDKPSALAETGFESVPDPDWWTKTLYPVIKDFPISYVLVWRNHGLNDEGKMHYYAPYKGQLSAIDFKKFYTLKKMMFLKDLGKQKIYQ</sequence>
<dbReference type="Pfam" id="PF02156">
    <property type="entry name" value="Glyco_hydro_26"/>
    <property type="match status" value="1"/>
</dbReference>
<dbReference type="InterPro" id="IPR000805">
    <property type="entry name" value="Glyco_hydro_26"/>
</dbReference>
<evidence type="ECO:0000256" key="5">
    <source>
        <dbReference type="PIRSR" id="PIRSR018168-1"/>
    </source>
</evidence>
<dbReference type="InterPro" id="IPR022790">
    <property type="entry name" value="GH26_dom"/>
</dbReference>
<feature type="binding site" evidence="6">
    <location>
        <position position="126"/>
    </location>
    <ligand>
        <name>substrate</name>
    </ligand>
</feature>
<dbReference type="PRINTS" id="PR00739">
    <property type="entry name" value="GLHYDRLASE26"/>
</dbReference>
<keyword evidence="11" id="KW-1185">Reference proteome</keyword>
<comment type="subcellular location">
    <subcellularLocation>
        <location evidence="4">Secreted</location>
    </subcellularLocation>
</comment>
<dbReference type="GO" id="GO:0005576">
    <property type="term" value="C:extracellular region"/>
    <property type="evidence" value="ECO:0007669"/>
    <property type="project" value="UniProtKB-SubCell"/>
</dbReference>
<dbReference type="Gene3D" id="3.20.20.80">
    <property type="entry name" value="Glycosidases"/>
    <property type="match status" value="1"/>
</dbReference>
<evidence type="ECO:0000256" key="1">
    <source>
        <dbReference type="ARBA" id="ARBA00007754"/>
    </source>
</evidence>
<evidence type="ECO:0000259" key="9">
    <source>
        <dbReference type="PROSITE" id="PS51764"/>
    </source>
</evidence>
<comment type="catalytic activity">
    <reaction evidence="4">
        <text>Random hydrolysis of (1-&gt;4)-beta-D-mannosidic linkages in mannans, galactomannans and glucomannans.</text>
        <dbReference type="EC" id="3.2.1.78"/>
    </reaction>
</comment>
<keyword evidence="4" id="KW-0732">Signal</keyword>
<dbReference type="eggNOG" id="COG4124">
    <property type="taxonomic scope" value="Bacteria"/>
</dbReference>
<keyword evidence="4" id="KW-0119">Carbohydrate metabolism</keyword>
<gene>
    <name evidence="10" type="ordered locus">Pedsa_2975</name>
</gene>
<dbReference type="HOGENOM" id="CLU_016930_0_1_10"/>
<keyword evidence="2 4" id="KW-0378">Hydrolase</keyword>
<dbReference type="PANTHER" id="PTHR40079:SF4">
    <property type="entry name" value="GH26 DOMAIN-CONTAINING PROTEIN-RELATED"/>
    <property type="match status" value="1"/>
</dbReference>
<dbReference type="STRING" id="762903.Pedsa_2975"/>
<dbReference type="PIRSF" id="PIRSF018168">
    <property type="entry name" value="Mannan-1_4-beta-mannosidase"/>
    <property type="match status" value="1"/>
</dbReference>
<feature type="active site" description="Nucleophile" evidence="5 8">
    <location>
        <position position="303"/>
    </location>
</feature>
<feature type="chain" id="PRO_5010756476" description="Mannan endo-1,4-beta-mannosidase" evidence="4">
    <location>
        <begin position="25"/>
        <end position="382"/>
    </location>
</feature>
<keyword evidence="4" id="KW-0964">Secreted</keyword>
<dbReference type="OrthoDB" id="9803686at2"/>
<dbReference type="AlphaFoldDB" id="F0S9G1"/>